<reference evidence="1 2" key="1">
    <citation type="submission" date="2019-11" db="EMBL/GenBank/DDBJ databases">
        <title>Comparative genomics of hydrocarbon-degrading Desulfosarcina strains.</title>
        <authorList>
            <person name="Watanabe M."/>
            <person name="Kojima H."/>
            <person name="Fukui M."/>
        </authorList>
    </citation>
    <scope>NUCLEOTIDE SEQUENCE [LARGE SCALE GENOMIC DNA]</scope>
    <source>
        <strain evidence="1 2">PP31</strain>
    </source>
</reference>
<dbReference type="KEGG" id="dwd:DSCW_18580"/>
<proteinExistence type="predicted"/>
<keyword evidence="2" id="KW-1185">Reference proteome</keyword>
<protein>
    <submittedName>
        <fullName evidence="1">Uncharacterized protein</fullName>
    </submittedName>
</protein>
<evidence type="ECO:0000313" key="2">
    <source>
        <dbReference type="Proteomes" id="UP000427769"/>
    </source>
</evidence>
<name>A0A5K7Z4C7_9BACT</name>
<dbReference type="EMBL" id="AP021875">
    <property type="protein sequence ID" value="BBO74441.1"/>
    <property type="molecule type" value="Genomic_DNA"/>
</dbReference>
<sequence>MNKPITIQRGLFDQPTLNVTRSIKEVMNKDVLSSGMSRDQVVDKMNDLADAYGVCLTNGNSQRLTTETFEKWLNPNAPSRQIPLKAVPVFCAAVGKCSVLDVMARPIGNRVIGDHEQKLLSWAEAKMAIREHNRTVRKLESEL</sequence>
<organism evidence="1 2">
    <name type="scientific">Desulfosarcina widdelii</name>
    <dbReference type="NCBI Taxonomy" id="947919"/>
    <lineage>
        <taxon>Bacteria</taxon>
        <taxon>Pseudomonadati</taxon>
        <taxon>Thermodesulfobacteriota</taxon>
        <taxon>Desulfobacteria</taxon>
        <taxon>Desulfobacterales</taxon>
        <taxon>Desulfosarcinaceae</taxon>
        <taxon>Desulfosarcina</taxon>
    </lineage>
</organism>
<accession>A0A5K7Z4C7</accession>
<dbReference type="OrthoDB" id="5456735at2"/>
<dbReference type="Proteomes" id="UP000427769">
    <property type="component" value="Chromosome"/>
</dbReference>
<evidence type="ECO:0000313" key="1">
    <source>
        <dbReference type="EMBL" id="BBO74441.1"/>
    </source>
</evidence>
<dbReference type="AlphaFoldDB" id="A0A5K7Z4C7"/>
<dbReference type="RefSeq" id="WP_155303475.1">
    <property type="nucleotide sequence ID" value="NZ_AP021875.1"/>
</dbReference>
<gene>
    <name evidence="1" type="ORF">DSCW_18580</name>
</gene>